<dbReference type="InterPro" id="IPR015231">
    <property type="entry name" value="DUF1934"/>
</dbReference>
<evidence type="ECO:0000313" key="1">
    <source>
        <dbReference type="EMBL" id="MBB3701828.1"/>
    </source>
</evidence>
<organism evidence="1 2">
    <name type="scientific">Alloprevotella rava</name>
    <dbReference type="NCBI Taxonomy" id="671218"/>
    <lineage>
        <taxon>Bacteria</taxon>
        <taxon>Pseudomonadati</taxon>
        <taxon>Bacteroidota</taxon>
        <taxon>Bacteroidia</taxon>
        <taxon>Bacteroidales</taxon>
        <taxon>Prevotellaceae</taxon>
        <taxon>Alloprevotella</taxon>
    </lineage>
</organism>
<dbReference type="Proteomes" id="UP000541425">
    <property type="component" value="Unassembled WGS sequence"/>
</dbReference>
<dbReference type="AlphaFoldDB" id="A0A7W5XX15"/>
<name>A0A7W5XX15_9BACT</name>
<dbReference type="SUPFAM" id="SSF50814">
    <property type="entry name" value="Lipocalins"/>
    <property type="match status" value="1"/>
</dbReference>
<proteinExistence type="predicted"/>
<gene>
    <name evidence="1" type="ORF">FHS60_000270</name>
</gene>
<reference evidence="1 2" key="1">
    <citation type="submission" date="2020-08" db="EMBL/GenBank/DDBJ databases">
        <title>Genomic Encyclopedia of Type Strains, Phase IV (KMG-IV): sequencing the most valuable type-strain genomes for metagenomic binning, comparative biology and taxonomic classification.</title>
        <authorList>
            <person name="Goeker M."/>
        </authorList>
    </citation>
    <scope>NUCLEOTIDE SEQUENCE [LARGE SCALE GENOMIC DNA]</scope>
    <source>
        <strain evidence="1 2">DSM 22548</strain>
    </source>
</reference>
<sequence>MQTVTIHTRLITNVGGQTEKIQNTFKGTWGIRDNRHLLSYNEADNGGSTHVLFDMAQAELRRMGQVRSRMTFAERERVDSRYITPHGALPMQIHTHRYQAAMSELGGRLEVSYALFLAGSHVSDNKLLIEWEVLN</sequence>
<dbReference type="RefSeq" id="WP_183693944.1">
    <property type="nucleotide sequence ID" value="NZ_JACICA010000001.1"/>
</dbReference>
<comment type="caution">
    <text evidence="1">The sequence shown here is derived from an EMBL/GenBank/DDBJ whole genome shotgun (WGS) entry which is preliminary data.</text>
</comment>
<dbReference type="Gene3D" id="2.40.128.20">
    <property type="match status" value="1"/>
</dbReference>
<dbReference type="EMBL" id="JACICA010000001">
    <property type="protein sequence ID" value="MBB3701828.1"/>
    <property type="molecule type" value="Genomic_DNA"/>
</dbReference>
<accession>A0A7W5XX15</accession>
<dbReference type="Pfam" id="PF09148">
    <property type="entry name" value="DUF1934"/>
    <property type="match status" value="1"/>
</dbReference>
<protein>
    <submittedName>
        <fullName evidence="1">Uncharacterized beta-barrel protein YwiB (DUF1934 family)</fullName>
    </submittedName>
</protein>
<evidence type="ECO:0000313" key="2">
    <source>
        <dbReference type="Proteomes" id="UP000541425"/>
    </source>
</evidence>
<dbReference type="InterPro" id="IPR012674">
    <property type="entry name" value="Calycin"/>
</dbReference>